<feature type="domain" description="Beta-ketoacyl-[acyl-carrier-protein] synthase III C-terminal" evidence="4">
    <location>
        <begin position="308"/>
        <end position="393"/>
    </location>
</feature>
<dbReference type="CDD" id="cd00830">
    <property type="entry name" value="KAS_III"/>
    <property type="match status" value="1"/>
</dbReference>
<dbReference type="AlphaFoldDB" id="Q11GQ1"/>
<evidence type="ECO:0000256" key="3">
    <source>
        <dbReference type="SAM" id="MobiDB-lite"/>
    </source>
</evidence>
<dbReference type="HOGENOM" id="CLU_039592_4_2_5"/>
<dbReference type="NCBIfam" id="NF005703">
    <property type="entry name" value="PRK07515.1"/>
    <property type="match status" value="1"/>
</dbReference>
<dbReference type="InterPro" id="IPR016039">
    <property type="entry name" value="Thiolase-like"/>
</dbReference>
<evidence type="ECO:0000256" key="1">
    <source>
        <dbReference type="ARBA" id="ARBA00022679"/>
    </source>
</evidence>
<keyword evidence="1" id="KW-0808">Transferase</keyword>
<dbReference type="PANTHER" id="PTHR34069">
    <property type="entry name" value="3-OXOACYL-[ACYL-CARRIER-PROTEIN] SYNTHASE 3"/>
    <property type="match status" value="1"/>
</dbReference>
<proteinExistence type="predicted"/>
<dbReference type="Gene3D" id="3.40.47.10">
    <property type="match status" value="2"/>
</dbReference>
<feature type="domain" description="Beta-ketoacyl-[acyl-carrier-protein] synthase III N-terminal" evidence="5">
    <location>
        <begin position="167"/>
        <end position="234"/>
    </location>
</feature>
<dbReference type="Pfam" id="PF08545">
    <property type="entry name" value="ACP_syn_III"/>
    <property type="match status" value="1"/>
</dbReference>
<dbReference type="GO" id="GO:0004315">
    <property type="term" value="F:3-oxoacyl-[acyl-carrier-protein] synthase activity"/>
    <property type="evidence" value="ECO:0007669"/>
    <property type="project" value="InterPro"/>
</dbReference>
<dbReference type="InterPro" id="IPR013751">
    <property type="entry name" value="ACP_syn_III_N"/>
</dbReference>
<dbReference type="eggNOG" id="COG0332">
    <property type="taxonomic scope" value="Bacteria"/>
</dbReference>
<accession>Q11GQ1</accession>
<dbReference type="EMBL" id="CP000390">
    <property type="protein sequence ID" value="ABG63424.1"/>
    <property type="molecule type" value="Genomic_DNA"/>
</dbReference>
<dbReference type="Pfam" id="PF08541">
    <property type="entry name" value="ACP_syn_III_C"/>
    <property type="match status" value="1"/>
</dbReference>
<reference evidence="6" key="1">
    <citation type="submission" date="2006-06" db="EMBL/GenBank/DDBJ databases">
        <title>Complete sequence of chromosome of Chelativorans sp. BNC1.</title>
        <authorList>
            <consortium name="US DOE Joint Genome Institute"/>
            <person name="Copeland A."/>
            <person name="Lucas S."/>
            <person name="Lapidus A."/>
            <person name="Barry K."/>
            <person name="Detter J.C."/>
            <person name="Glavina del Rio T."/>
            <person name="Hammon N."/>
            <person name="Israni S."/>
            <person name="Dalin E."/>
            <person name="Tice H."/>
            <person name="Pitluck S."/>
            <person name="Chertkov O."/>
            <person name="Brettin T."/>
            <person name="Bruce D."/>
            <person name="Han C."/>
            <person name="Tapia R."/>
            <person name="Gilna P."/>
            <person name="Schmutz J."/>
            <person name="Larimer F."/>
            <person name="Land M."/>
            <person name="Hauser L."/>
            <person name="Kyrpides N."/>
            <person name="Mikhailova N."/>
            <person name="Richardson P."/>
        </authorList>
    </citation>
    <scope>NUCLEOTIDE SEQUENCE</scope>
    <source>
        <strain evidence="6">BNC1</strain>
    </source>
</reference>
<keyword evidence="2" id="KW-0012">Acyltransferase</keyword>
<dbReference type="PANTHER" id="PTHR34069:SF2">
    <property type="entry name" value="BETA-KETOACYL-[ACYL-CARRIER-PROTEIN] SYNTHASE III"/>
    <property type="match status" value="1"/>
</dbReference>
<evidence type="ECO:0000259" key="5">
    <source>
        <dbReference type="Pfam" id="PF08545"/>
    </source>
</evidence>
<evidence type="ECO:0000256" key="2">
    <source>
        <dbReference type="ARBA" id="ARBA00023315"/>
    </source>
</evidence>
<dbReference type="STRING" id="266779.Meso_2031"/>
<feature type="region of interest" description="Disordered" evidence="3">
    <location>
        <begin position="1"/>
        <end position="20"/>
    </location>
</feature>
<dbReference type="SUPFAM" id="SSF53901">
    <property type="entry name" value="Thiolase-like"/>
    <property type="match status" value="1"/>
</dbReference>
<dbReference type="GO" id="GO:0006633">
    <property type="term" value="P:fatty acid biosynthetic process"/>
    <property type="evidence" value="ECO:0007669"/>
    <property type="project" value="InterPro"/>
</dbReference>
<organism evidence="6">
    <name type="scientific">Chelativorans sp. (strain BNC1)</name>
    <dbReference type="NCBI Taxonomy" id="266779"/>
    <lineage>
        <taxon>Bacteria</taxon>
        <taxon>Pseudomonadati</taxon>
        <taxon>Pseudomonadota</taxon>
        <taxon>Alphaproteobacteria</taxon>
        <taxon>Hyphomicrobiales</taxon>
        <taxon>Phyllobacteriaceae</taxon>
        <taxon>Chelativorans</taxon>
    </lineage>
</organism>
<sequence>MLRRISERESENPAPDREREGFGRVCLSGLGVEIPRAVISNEELVDSFNRWVETQNIRRAALGEEPLPRSDADFIVQASGIRQRHVYEREGILDPARMAPRIPARRDDELSVMAEFGLKAARKALDHARLSPRDIDLVICSAAHHQRPYPAIAIEIQQALGAEGAAFDMGLGCSSALLGLHTAANLVRTGAHRRVLVVTPELITAHLDFRDRQTHFIFGDAATAMVVEGMDSGGSYSGRFEVIDTRLWTQFSSNIRTNFGFLSRLAQDDPYNLAVEGQLIKQAGSKVFKEVTLAGHQFIVDFLGEYGHTPLTMRRFWLHQANARMNKMILKLAFGEEVGQDRAPTVLERLGNTAAAGAIIALAENYEDMQPGEFGLLCAFGAGYSIGGALLRMM</sequence>
<gene>
    <name evidence="6" type="ordered locus">Meso_2031</name>
</gene>
<protein>
    <submittedName>
        <fullName evidence="6">3-Oxoacyl-(Acyl-carrier-protein (ACP)) synthase III</fullName>
    </submittedName>
</protein>
<dbReference type="KEGG" id="mes:Meso_2031"/>
<evidence type="ECO:0000313" key="6">
    <source>
        <dbReference type="EMBL" id="ABG63424.1"/>
    </source>
</evidence>
<name>Q11GQ1_CHESB</name>
<evidence type="ECO:0000259" key="4">
    <source>
        <dbReference type="Pfam" id="PF08541"/>
    </source>
</evidence>
<dbReference type="InterPro" id="IPR013747">
    <property type="entry name" value="ACP_syn_III_C"/>
</dbReference>
<dbReference type="GO" id="GO:0044550">
    <property type="term" value="P:secondary metabolite biosynthetic process"/>
    <property type="evidence" value="ECO:0007669"/>
    <property type="project" value="TreeGrafter"/>
</dbReference>
<dbReference type="OrthoDB" id="4336181at2"/>